<dbReference type="InterPro" id="IPR008984">
    <property type="entry name" value="SMAD_FHA_dom_sf"/>
</dbReference>
<protein>
    <submittedName>
        <fullName evidence="8">FtsK/SpoIIIE domain-containing protein</fullName>
    </submittedName>
</protein>
<dbReference type="PROSITE" id="PS50006">
    <property type="entry name" value="FHA_DOMAIN"/>
    <property type="match status" value="1"/>
</dbReference>
<dbReference type="Pfam" id="PF00498">
    <property type="entry name" value="FHA"/>
    <property type="match status" value="1"/>
</dbReference>
<dbReference type="Gene3D" id="3.40.50.300">
    <property type="entry name" value="P-loop containing nucleotide triphosphate hydrolases"/>
    <property type="match status" value="3"/>
</dbReference>
<evidence type="ECO:0000256" key="4">
    <source>
        <dbReference type="PROSITE-ProRule" id="PRU00289"/>
    </source>
</evidence>
<evidence type="ECO:0000256" key="3">
    <source>
        <dbReference type="ARBA" id="ARBA00022840"/>
    </source>
</evidence>
<feature type="domain" description="FHA" evidence="6">
    <location>
        <begin position="100"/>
        <end position="150"/>
    </location>
</feature>
<evidence type="ECO:0000256" key="5">
    <source>
        <dbReference type="SAM" id="MobiDB-lite"/>
    </source>
</evidence>
<dbReference type="Proteomes" id="UP001620295">
    <property type="component" value="Unassembled WGS sequence"/>
</dbReference>
<dbReference type="CDD" id="cd01127">
    <property type="entry name" value="TrwB_TraG_TraD_VirD4"/>
    <property type="match status" value="1"/>
</dbReference>
<dbReference type="SMART" id="SM00240">
    <property type="entry name" value="FHA"/>
    <property type="match status" value="1"/>
</dbReference>
<dbReference type="InterPro" id="IPR002543">
    <property type="entry name" value="FtsK_dom"/>
</dbReference>
<dbReference type="CDD" id="cd00060">
    <property type="entry name" value="FHA"/>
    <property type="match status" value="1"/>
</dbReference>
<feature type="compositionally biased region" description="Low complexity" evidence="5">
    <location>
        <begin position="211"/>
        <end position="221"/>
    </location>
</feature>
<dbReference type="PANTHER" id="PTHR22683:SF1">
    <property type="entry name" value="TYPE VII SECRETION SYSTEM PROTEIN ESSC"/>
    <property type="match status" value="1"/>
</dbReference>
<accession>A0ABW8LNP5</accession>
<evidence type="ECO:0000259" key="7">
    <source>
        <dbReference type="PROSITE" id="PS50901"/>
    </source>
</evidence>
<dbReference type="Gene3D" id="2.60.200.20">
    <property type="match status" value="1"/>
</dbReference>
<evidence type="ECO:0000313" key="8">
    <source>
        <dbReference type="EMBL" id="MFK4267193.1"/>
    </source>
</evidence>
<evidence type="ECO:0000256" key="1">
    <source>
        <dbReference type="ARBA" id="ARBA00022553"/>
    </source>
</evidence>
<dbReference type="SMART" id="SM00382">
    <property type="entry name" value="AAA"/>
    <property type="match status" value="3"/>
</dbReference>
<gene>
    <name evidence="8" type="ORF">ACI2L5_19965</name>
</gene>
<dbReference type="InterPro" id="IPR000253">
    <property type="entry name" value="FHA_dom"/>
</dbReference>
<dbReference type="SUPFAM" id="SSF49879">
    <property type="entry name" value="SMAD/FHA domain"/>
    <property type="match status" value="1"/>
</dbReference>
<dbReference type="EMBL" id="JBJDQH010000006">
    <property type="protein sequence ID" value="MFK4267193.1"/>
    <property type="molecule type" value="Genomic_DNA"/>
</dbReference>
<evidence type="ECO:0000313" key="9">
    <source>
        <dbReference type="Proteomes" id="UP001620295"/>
    </source>
</evidence>
<feature type="domain" description="FtsK" evidence="7">
    <location>
        <begin position="622"/>
        <end position="816"/>
    </location>
</feature>
<dbReference type="RefSeq" id="WP_404746748.1">
    <property type="nucleotide sequence ID" value="NZ_JBJDQH010000006.1"/>
</dbReference>
<keyword evidence="9" id="KW-1185">Reference proteome</keyword>
<dbReference type="PROSITE" id="PS50901">
    <property type="entry name" value="FTSK"/>
    <property type="match status" value="2"/>
</dbReference>
<keyword evidence="3 4" id="KW-0067">ATP-binding</keyword>
<reference evidence="8 9" key="1">
    <citation type="submission" date="2024-11" db="EMBL/GenBank/DDBJ databases">
        <title>The Natural Products Discovery Center: Release of the First 8490 Sequenced Strains for Exploring Actinobacteria Biosynthetic Diversity.</title>
        <authorList>
            <person name="Kalkreuter E."/>
            <person name="Kautsar S.A."/>
            <person name="Yang D."/>
            <person name="Bader C.D."/>
            <person name="Teijaro C.N."/>
            <person name="Fluegel L."/>
            <person name="Davis C.M."/>
            <person name="Simpson J.R."/>
            <person name="Lauterbach L."/>
            <person name="Steele A.D."/>
            <person name="Gui C."/>
            <person name="Meng S."/>
            <person name="Li G."/>
            <person name="Viehrig K."/>
            <person name="Ye F."/>
            <person name="Su P."/>
            <person name="Kiefer A.F."/>
            <person name="Nichols A."/>
            <person name="Cepeda A.J."/>
            <person name="Yan W."/>
            <person name="Fan B."/>
            <person name="Jiang Y."/>
            <person name="Adhikari A."/>
            <person name="Zheng C.-J."/>
            <person name="Schuster L."/>
            <person name="Cowan T.M."/>
            <person name="Smanski M.J."/>
            <person name="Chevrette M.G."/>
            <person name="De Carvalho L.P.S."/>
            <person name="Shen B."/>
        </authorList>
    </citation>
    <scope>NUCLEOTIDE SEQUENCE [LARGE SCALE GENOMIC DNA]</scope>
    <source>
        <strain evidence="8 9">NPDC020863</strain>
    </source>
</reference>
<organism evidence="8 9">
    <name type="scientific">Streptomyces milbemycinicus</name>
    <dbReference type="NCBI Taxonomy" id="476552"/>
    <lineage>
        <taxon>Bacteria</taxon>
        <taxon>Bacillati</taxon>
        <taxon>Actinomycetota</taxon>
        <taxon>Actinomycetes</taxon>
        <taxon>Kitasatosporales</taxon>
        <taxon>Streptomycetaceae</taxon>
        <taxon>Streptomyces</taxon>
    </lineage>
</organism>
<evidence type="ECO:0000256" key="2">
    <source>
        <dbReference type="ARBA" id="ARBA00022741"/>
    </source>
</evidence>
<evidence type="ECO:0000259" key="6">
    <source>
        <dbReference type="PROSITE" id="PS50006"/>
    </source>
</evidence>
<feature type="region of interest" description="Disordered" evidence="5">
    <location>
        <begin position="183"/>
        <end position="221"/>
    </location>
</feature>
<feature type="binding site" evidence="4">
    <location>
        <begin position="641"/>
        <end position="648"/>
    </location>
    <ligand>
        <name>ATP</name>
        <dbReference type="ChEBI" id="CHEBI:30616"/>
    </ligand>
</feature>
<dbReference type="PANTHER" id="PTHR22683">
    <property type="entry name" value="SPORULATION PROTEIN RELATED"/>
    <property type="match status" value="1"/>
</dbReference>
<comment type="caution">
    <text evidence="8">The sequence shown here is derived from an EMBL/GenBank/DDBJ whole genome shotgun (WGS) entry which is preliminary data.</text>
</comment>
<sequence>MRIVYADGKTEREMELRVGRPNATLADLAAALDIPASGLSIDGRTAPPETGLGESGLAHGSRVARAGWGSAGGPRVSAAVLRVVGGLEAGRSVPLRVGRTVIGRGAEADVRVVATGVSRLHAALEISADGQVHITDLDTVNGTDVCGERISKAVRLQPEDLVSLGGEVMVRVLPPDRLGPVQRVNPVREVGPGGTLPFNRAPRGGRPGDPPRIAAPSSPPSANKAPFSIASMLGPLVMAGAIVAITNDVRYAAIAALTPLMFMGNFLEDRLRGRFTLRRGMRDHTARVKEFEQAVAARHAAEIRTRRAAHPDPAEVVRRATAPGVALWERRPGAPDFLKTVVGTADLPWNPPLDTDSSEPAPEVADILGARCVLPQVPVVVGVSAGEAVGFEGDRRAALGVARSLLCQALVGSGPADVTLAVFADPERLADWDWTKWLPHGADPQSGTSRLVAVGPEQSDALARGLLSAAPRRTEGGAGPVLLVVVDGATLLEGRPCPLRDLLADRTLRCGALVLTTRLPALCTSVVTAAPEGRGRVRDVASDEVVPDVLLGGMPVDEARATARALARFEDPELRVEGAGLPDRISLLPLLDLTAVSGAEVGQRWKTRAPALRVQAVLGVSERDLFTVDLDDDGPHALIAGTTGSGKSELLRTLIASMATDADPEHLTFALVDYKGGGALDECAELPHTVGLVTDLDEQLSERALRCLDAELRHRERLLREVGLSHIRDYQRLRDTEDADMEPMPRLAVVIDEFATLVKALPDFVDSLVSIAQRGRTLGVHLIMATQRPAGSVNDAIKNNVKLRIALRLESTGDSQDVIDSSASAGIGTRQWGRAYYRLSAREVLPVQTALSTGVTPQAAVTAPVTIAPFILGMPVLTAATDGAEGETDLRRLVTAARQAADLSGFAPPRRPWPDPLPKVLHRADLPAVAEQGLHTEATGLPAWALADDPDRQRQYAVGWDPAAGNIVVYGGGGSGTSTALAALALSVAGSCPPDRHHIFALDLGAGDLAPLAALPHTGAHIGSGERERQIRLIKLLRRELDERKARGPAGSPDWLVLLDNLGALLSDFDKDVAGMNLIEELARVYADGPAVGIRFAVSADRSGAVPTAWSALTQTKLLLRLADPGEYGYFDVPRNAVPSYVPGRALVAANRQVIQIGWPGEDLATAVAETAARWTGAPRSAPEVGLLPTDVPATALTTPAQTATDPWWLPVGLDSDTLGCAGLRLYEREHALIAGPQRSGRSTALCTLARLVMSSASTDAPTTVVGFAPRRSPLRDLPGLTALVTTYDDLEQTLPTLPFDRPVLLLADDADTVEDERGFLEQWLSFPATGHHLIAAGRADTLRRSYGHWTQRARDSRCGVLLCPDHDLDGDLLGTQLPRHDRMAPLPGRGYLVVDGVAAGVQVANWPMGAGI</sequence>
<dbReference type="SUPFAM" id="SSF52540">
    <property type="entry name" value="P-loop containing nucleoside triphosphate hydrolases"/>
    <property type="match status" value="1"/>
</dbReference>
<feature type="binding site" evidence="4">
    <location>
        <begin position="971"/>
        <end position="978"/>
    </location>
    <ligand>
        <name>ATP</name>
        <dbReference type="ChEBI" id="CHEBI:30616"/>
    </ligand>
</feature>
<keyword evidence="2 4" id="KW-0547">Nucleotide-binding</keyword>
<feature type="domain" description="FtsK" evidence="7">
    <location>
        <begin position="955"/>
        <end position="1129"/>
    </location>
</feature>
<dbReference type="InterPro" id="IPR003593">
    <property type="entry name" value="AAA+_ATPase"/>
</dbReference>
<dbReference type="InterPro" id="IPR050206">
    <property type="entry name" value="FtsK/SpoIIIE/SftA"/>
</dbReference>
<proteinExistence type="predicted"/>
<dbReference type="Pfam" id="PF01580">
    <property type="entry name" value="FtsK_SpoIIIE"/>
    <property type="match status" value="2"/>
</dbReference>
<name>A0ABW8LNP5_9ACTN</name>
<dbReference type="InterPro" id="IPR027417">
    <property type="entry name" value="P-loop_NTPase"/>
</dbReference>
<keyword evidence="1" id="KW-0597">Phosphoprotein</keyword>